<dbReference type="InterPro" id="IPR015797">
    <property type="entry name" value="NUDIX_hydrolase-like_dom_sf"/>
</dbReference>
<comment type="similarity">
    <text evidence="2 17">Belongs to the Nudix hydrolase family.</text>
</comment>
<dbReference type="Proteomes" id="UP001216558">
    <property type="component" value="Unassembled WGS sequence"/>
</dbReference>
<protein>
    <recommendedName>
        <fullName evidence="13">8-oxo-dGTP diphosphatase</fullName>
        <ecNumber evidence="12">3.6.1.55</ecNumber>
    </recommendedName>
    <alternativeName>
        <fullName evidence="16">7,8-dihydro-8-oxoguanine-triphosphatase</fullName>
    </alternativeName>
    <alternativeName>
        <fullName evidence="15">Mutator protein MutT</fullName>
    </alternativeName>
    <alternativeName>
        <fullName evidence="14">dGTP pyrophosphohydrolase</fullName>
    </alternativeName>
</protein>
<dbReference type="PROSITE" id="PS51462">
    <property type="entry name" value="NUDIX"/>
    <property type="match status" value="1"/>
</dbReference>
<evidence type="ECO:0000256" key="12">
    <source>
        <dbReference type="ARBA" id="ARBA00038905"/>
    </source>
</evidence>
<accession>A0ABT5JL71</accession>
<evidence type="ECO:0000259" key="18">
    <source>
        <dbReference type="PROSITE" id="PS51462"/>
    </source>
</evidence>
<dbReference type="Pfam" id="PF00293">
    <property type="entry name" value="NUDIX"/>
    <property type="match status" value="1"/>
</dbReference>
<evidence type="ECO:0000256" key="14">
    <source>
        <dbReference type="ARBA" id="ARBA00041592"/>
    </source>
</evidence>
<dbReference type="EMBL" id="JAQQXQ010000001">
    <property type="protein sequence ID" value="MDC8753090.1"/>
    <property type="molecule type" value="Genomic_DNA"/>
</dbReference>
<proteinExistence type="inferred from homology"/>
<dbReference type="PANTHER" id="PTHR47707">
    <property type="entry name" value="8-OXO-DGTP DIPHOSPHATASE"/>
    <property type="match status" value="1"/>
</dbReference>
<evidence type="ECO:0000256" key="9">
    <source>
        <dbReference type="ARBA" id="ARBA00023204"/>
    </source>
</evidence>
<dbReference type="InterPro" id="IPR000086">
    <property type="entry name" value="NUDIX_hydrolase_dom"/>
</dbReference>
<comment type="catalytic activity">
    <reaction evidence="11">
        <text>8-oxo-GTP + H2O = 8-oxo-GMP + diphosphate + H(+)</text>
        <dbReference type="Rhea" id="RHEA:67616"/>
        <dbReference type="ChEBI" id="CHEBI:15377"/>
        <dbReference type="ChEBI" id="CHEBI:15378"/>
        <dbReference type="ChEBI" id="CHEBI:33019"/>
        <dbReference type="ChEBI" id="CHEBI:143553"/>
        <dbReference type="ChEBI" id="CHEBI:145694"/>
    </reaction>
</comment>
<evidence type="ECO:0000256" key="8">
    <source>
        <dbReference type="ARBA" id="ARBA00022842"/>
    </source>
</evidence>
<keyword evidence="9" id="KW-0234">DNA repair</keyword>
<evidence type="ECO:0000256" key="10">
    <source>
        <dbReference type="ARBA" id="ARBA00035861"/>
    </source>
</evidence>
<evidence type="ECO:0000256" key="3">
    <source>
        <dbReference type="ARBA" id="ARBA00022457"/>
    </source>
</evidence>
<keyword evidence="5" id="KW-0479">Metal-binding</keyword>
<keyword evidence="6" id="KW-0227">DNA damage</keyword>
<evidence type="ECO:0000256" key="15">
    <source>
        <dbReference type="ARBA" id="ARBA00041979"/>
    </source>
</evidence>
<evidence type="ECO:0000256" key="5">
    <source>
        <dbReference type="ARBA" id="ARBA00022723"/>
    </source>
</evidence>
<keyword evidence="20" id="KW-1185">Reference proteome</keyword>
<evidence type="ECO:0000256" key="6">
    <source>
        <dbReference type="ARBA" id="ARBA00022763"/>
    </source>
</evidence>
<dbReference type="EC" id="3.6.1.55" evidence="12"/>
<keyword evidence="8" id="KW-0460">Magnesium</keyword>
<dbReference type="CDD" id="cd03425">
    <property type="entry name" value="NUDIX_MutT_NudA_like"/>
    <property type="match status" value="1"/>
</dbReference>
<dbReference type="PROSITE" id="PS00893">
    <property type="entry name" value="NUDIX_BOX"/>
    <property type="match status" value="1"/>
</dbReference>
<evidence type="ECO:0000256" key="11">
    <source>
        <dbReference type="ARBA" id="ARBA00036904"/>
    </source>
</evidence>
<dbReference type="InterPro" id="IPR020084">
    <property type="entry name" value="NUDIX_hydrolase_CS"/>
</dbReference>
<keyword evidence="7 17" id="KW-0378">Hydrolase</keyword>
<dbReference type="PRINTS" id="PR00502">
    <property type="entry name" value="NUDIXFAMILY"/>
</dbReference>
<dbReference type="InterPro" id="IPR047127">
    <property type="entry name" value="MutT-like"/>
</dbReference>
<dbReference type="SUPFAM" id="SSF55811">
    <property type="entry name" value="Nudix"/>
    <property type="match status" value="1"/>
</dbReference>
<keyword evidence="3" id="KW-0515">Mutator protein</keyword>
<sequence length="143" mass="15771">MTGKKTDTAERPMLVVAAALCGEDGRWLMHRRPAGKHHAGLWEFPGGKVELSEIPVEALFRELHEELGIDCREAAPEPVGFAETAPHDTGPAIVILLYRIRSWHGEPQALEGGQIDWFTPADALALPKPPLDVLLADQLFQKH</sequence>
<gene>
    <name evidence="19" type="ORF">OIK40_00350</name>
</gene>
<dbReference type="Gene3D" id="3.90.79.10">
    <property type="entry name" value="Nucleoside Triphosphate Pyrophosphohydrolase"/>
    <property type="match status" value="1"/>
</dbReference>
<reference evidence="19 20" key="1">
    <citation type="submission" date="2022-10" db="EMBL/GenBank/DDBJ databases">
        <title>Erythrobacter sp. sf7 Genome sequencing.</title>
        <authorList>
            <person name="Park S."/>
        </authorList>
    </citation>
    <scope>NUCLEOTIDE SEQUENCE [LARGE SCALE GENOMIC DNA]</scope>
    <source>
        <strain evidence="20">sf7</strain>
    </source>
</reference>
<evidence type="ECO:0000256" key="16">
    <source>
        <dbReference type="ARBA" id="ARBA00042798"/>
    </source>
</evidence>
<comment type="catalytic activity">
    <reaction evidence="10">
        <text>8-oxo-dGTP + H2O = 8-oxo-dGMP + diphosphate + H(+)</text>
        <dbReference type="Rhea" id="RHEA:31575"/>
        <dbReference type="ChEBI" id="CHEBI:15377"/>
        <dbReference type="ChEBI" id="CHEBI:15378"/>
        <dbReference type="ChEBI" id="CHEBI:33019"/>
        <dbReference type="ChEBI" id="CHEBI:63224"/>
        <dbReference type="ChEBI" id="CHEBI:77896"/>
        <dbReference type="EC" id="3.6.1.55"/>
    </reaction>
</comment>
<dbReference type="PANTHER" id="PTHR47707:SF1">
    <property type="entry name" value="NUDIX HYDROLASE FAMILY PROTEIN"/>
    <property type="match status" value="1"/>
</dbReference>
<evidence type="ECO:0000256" key="13">
    <source>
        <dbReference type="ARBA" id="ARBA00040794"/>
    </source>
</evidence>
<evidence type="ECO:0000256" key="1">
    <source>
        <dbReference type="ARBA" id="ARBA00001946"/>
    </source>
</evidence>
<keyword evidence="4" id="KW-0235">DNA replication</keyword>
<comment type="cofactor">
    <cofactor evidence="1">
        <name>Mg(2+)</name>
        <dbReference type="ChEBI" id="CHEBI:18420"/>
    </cofactor>
</comment>
<evidence type="ECO:0000256" key="4">
    <source>
        <dbReference type="ARBA" id="ARBA00022705"/>
    </source>
</evidence>
<organism evidence="19 20">
    <name type="scientific">Erythrobacter fulvus</name>
    <dbReference type="NCBI Taxonomy" id="2987523"/>
    <lineage>
        <taxon>Bacteria</taxon>
        <taxon>Pseudomonadati</taxon>
        <taxon>Pseudomonadota</taxon>
        <taxon>Alphaproteobacteria</taxon>
        <taxon>Sphingomonadales</taxon>
        <taxon>Erythrobacteraceae</taxon>
        <taxon>Erythrobacter/Porphyrobacter group</taxon>
        <taxon>Erythrobacter</taxon>
    </lineage>
</organism>
<comment type="caution">
    <text evidence="19">The sequence shown here is derived from an EMBL/GenBank/DDBJ whole genome shotgun (WGS) entry which is preliminary data.</text>
</comment>
<dbReference type="RefSeq" id="WP_273675260.1">
    <property type="nucleotide sequence ID" value="NZ_JAQQXQ010000001.1"/>
</dbReference>
<evidence type="ECO:0000313" key="20">
    <source>
        <dbReference type="Proteomes" id="UP001216558"/>
    </source>
</evidence>
<evidence type="ECO:0000256" key="17">
    <source>
        <dbReference type="RuleBase" id="RU003476"/>
    </source>
</evidence>
<feature type="domain" description="Nudix hydrolase" evidence="18">
    <location>
        <begin position="11"/>
        <end position="141"/>
    </location>
</feature>
<name>A0ABT5JL71_9SPHN</name>
<evidence type="ECO:0000256" key="7">
    <source>
        <dbReference type="ARBA" id="ARBA00022801"/>
    </source>
</evidence>
<evidence type="ECO:0000313" key="19">
    <source>
        <dbReference type="EMBL" id="MDC8753090.1"/>
    </source>
</evidence>
<evidence type="ECO:0000256" key="2">
    <source>
        <dbReference type="ARBA" id="ARBA00005582"/>
    </source>
</evidence>
<dbReference type="InterPro" id="IPR020476">
    <property type="entry name" value="Nudix_hydrolase"/>
</dbReference>